<name>A0A0C2JG18_THEKT</name>
<dbReference type="Pfam" id="PF00630">
    <property type="entry name" value="Filamin"/>
    <property type="match status" value="1"/>
</dbReference>
<dbReference type="InterPro" id="IPR017868">
    <property type="entry name" value="Filamin/ABP280_repeat-like"/>
</dbReference>
<dbReference type="EMBL" id="JWZT01002953">
    <property type="protein sequence ID" value="KII68138.1"/>
    <property type="molecule type" value="Genomic_DNA"/>
</dbReference>
<reference evidence="2 3" key="1">
    <citation type="journal article" date="2014" name="Genome Biol. Evol.">
        <title>The genome of the myxosporean Thelohanellus kitauei shows adaptations to nutrient acquisition within its fish host.</title>
        <authorList>
            <person name="Yang Y."/>
            <person name="Xiong J."/>
            <person name="Zhou Z."/>
            <person name="Huo F."/>
            <person name="Miao W."/>
            <person name="Ran C."/>
            <person name="Liu Y."/>
            <person name="Zhang J."/>
            <person name="Feng J."/>
            <person name="Wang M."/>
            <person name="Wang M."/>
            <person name="Wang L."/>
            <person name="Yao B."/>
        </authorList>
    </citation>
    <scope>NUCLEOTIDE SEQUENCE [LARGE SCALE GENOMIC DNA]</scope>
    <source>
        <strain evidence="2">Wuqing</strain>
    </source>
</reference>
<sequence>MGSHKYTYIPSEPGKYSIKVGYGEALCTYKEYSVNVYGRMSINSNDTADTIDVQWAPEHDSTILQQIIINIPNKSIKLENVVVEVFDKDENSVQTEIDLGSSYSNKKTEKSLIKFSFRVAEFGRFRASVKENGHELPGSPFFLNITKENTYVGAISCVAYGPSLAEATIGEDNYFYVNMKDAGDGKIDFLIIGPSKVDIMSQECKDNVYIVHWKPLVEGSYSIQIKYDGFQIPGSPFWVKALKKSSLEVHVSLIVEKQNL</sequence>
<organism evidence="2 3">
    <name type="scientific">Thelohanellus kitauei</name>
    <name type="common">Myxosporean</name>
    <dbReference type="NCBI Taxonomy" id="669202"/>
    <lineage>
        <taxon>Eukaryota</taxon>
        <taxon>Metazoa</taxon>
        <taxon>Cnidaria</taxon>
        <taxon>Myxozoa</taxon>
        <taxon>Myxosporea</taxon>
        <taxon>Bivalvulida</taxon>
        <taxon>Platysporina</taxon>
        <taxon>Myxobolidae</taxon>
        <taxon>Thelohanellus</taxon>
    </lineage>
</organism>
<feature type="repeat" description="Filamin" evidence="1">
    <location>
        <begin position="116"/>
        <end position="145"/>
    </location>
</feature>
<dbReference type="Proteomes" id="UP000031668">
    <property type="component" value="Unassembled WGS sequence"/>
</dbReference>
<feature type="repeat" description="Filamin" evidence="1">
    <location>
        <begin position="1"/>
        <end position="36"/>
    </location>
</feature>
<protein>
    <submittedName>
        <fullName evidence="2">Filamin-A</fullName>
    </submittedName>
</protein>
<dbReference type="PROSITE" id="PS50194">
    <property type="entry name" value="FILAMIN_REPEAT"/>
    <property type="match status" value="3"/>
</dbReference>
<dbReference type="InterPro" id="IPR014756">
    <property type="entry name" value="Ig_E-set"/>
</dbReference>
<feature type="repeat" description="Filamin" evidence="1">
    <location>
        <begin position="149"/>
        <end position="241"/>
    </location>
</feature>
<proteinExistence type="predicted"/>
<accession>A0A0C2JG18</accession>
<evidence type="ECO:0000313" key="3">
    <source>
        <dbReference type="Proteomes" id="UP000031668"/>
    </source>
</evidence>
<evidence type="ECO:0000313" key="2">
    <source>
        <dbReference type="EMBL" id="KII68138.1"/>
    </source>
</evidence>
<dbReference type="InterPro" id="IPR013783">
    <property type="entry name" value="Ig-like_fold"/>
</dbReference>
<keyword evidence="3" id="KW-1185">Reference proteome</keyword>
<gene>
    <name evidence="2" type="ORF">RF11_03020</name>
</gene>
<evidence type="ECO:0000256" key="1">
    <source>
        <dbReference type="PROSITE-ProRule" id="PRU00087"/>
    </source>
</evidence>
<dbReference type="InterPro" id="IPR001298">
    <property type="entry name" value="Filamin/ABP280_rpt"/>
</dbReference>
<dbReference type="SMART" id="SM00557">
    <property type="entry name" value="IG_FLMN"/>
    <property type="match status" value="1"/>
</dbReference>
<dbReference type="SUPFAM" id="SSF81296">
    <property type="entry name" value="E set domains"/>
    <property type="match status" value="2"/>
</dbReference>
<dbReference type="OrthoDB" id="5334309at2759"/>
<dbReference type="Gene3D" id="2.60.40.10">
    <property type="entry name" value="Immunoglobulins"/>
    <property type="match status" value="2"/>
</dbReference>
<dbReference type="AlphaFoldDB" id="A0A0C2JG18"/>
<comment type="caution">
    <text evidence="2">The sequence shown here is derived from an EMBL/GenBank/DDBJ whole genome shotgun (WGS) entry which is preliminary data.</text>
</comment>